<keyword evidence="3" id="KW-1133">Transmembrane helix</keyword>
<feature type="transmembrane region" description="Helical" evidence="3">
    <location>
        <begin position="31"/>
        <end position="50"/>
    </location>
</feature>
<dbReference type="PANTHER" id="PTHR31834:SF1">
    <property type="entry name" value="INITIATION-SPECIFIC ALPHA-1,6-MANNOSYLTRANSFERASE"/>
    <property type="match status" value="1"/>
</dbReference>
<evidence type="ECO:0008006" key="6">
    <source>
        <dbReference type="Google" id="ProtNLM"/>
    </source>
</evidence>
<dbReference type="GO" id="GO:0000136">
    <property type="term" value="C:mannan polymerase complex"/>
    <property type="evidence" value="ECO:0007669"/>
    <property type="project" value="TreeGrafter"/>
</dbReference>
<keyword evidence="5" id="KW-1185">Reference proteome</keyword>
<name>A0A9W9III2_9EURO</name>
<dbReference type="GO" id="GO:0006487">
    <property type="term" value="P:protein N-linked glycosylation"/>
    <property type="evidence" value="ECO:0007669"/>
    <property type="project" value="TreeGrafter"/>
</dbReference>
<gene>
    <name evidence="4" type="ORF">N7492_002420</name>
</gene>
<dbReference type="SUPFAM" id="SSF53448">
    <property type="entry name" value="Nucleotide-diphospho-sugar transferases"/>
    <property type="match status" value="1"/>
</dbReference>
<dbReference type="InterPro" id="IPR039367">
    <property type="entry name" value="Och1-like"/>
</dbReference>
<evidence type="ECO:0000256" key="2">
    <source>
        <dbReference type="SAM" id="MobiDB-lite"/>
    </source>
</evidence>
<reference evidence="4" key="1">
    <citation type="submission" date="2022-11" db="EMBL/GenBank/DDBJ databases">
        <authorList>
            <person name="Petersen C."/>
        </authorList>
    </citation>
    <scope>NUCLEOTIDE SEQUENCE</scope>
    <source>
        <strain evidence="4">IBT 21917</strain>
    </source>
</reference>
<accession>A0A9W9III2</accession>
<dbReference type="OrthoDB" id="409543at2759"/>
<dbReference type="Gene3D" id="3.90.550.20">
    <property type="match status" value="1"/>
</dbReference>
<sequence length="372" mass="41936">MPRKQLDKSFVLKAFFPSPETSIFNHLGRRAAIMVIAWLFVMAAIYQYTFNNDRSVALEPQQNEKPATIPQTWRSLLPRRMWQIYLAPPNLDNTPFEIEPGNLGDAVTWLARNPDYTYVLVGDESAKEFAHRHPKKNSTLTRIFQGIQNTGMKSDLLRYLILSLEGGVYSDIDTENLKPIDQWVPEQYQTDVRAVVGVEFDRLDGPNWAEVHPDLQFCQWTIAATPGHPLFNHMIDRVISALQTSIEVHNTTFSGLKVNSAEVMELTGPAAWTDAVFQQLQEYEPDLVSLRNFTGLVEPMLVGDILILPVDGFGMGQPHSNSTNDGSVPKDALVKHNFRGLWRQHNNAVVDDGSDNDTDDNSHDSDTTQSDS</sequence>
<keyword evidence="3" id="KW-0472">Membrane</keyword>
<dbReference type="GO" id="GO:0000009">
    <property type="term" value="F:alpha-1,6-mannosyltransferase activity"/>
    <property type="evidence" value="ECO:0007669"/>
    <property type="project" value="InterPro"/>
</dbReference>
<evidence type="ECO:0000256" key="3">
    <source>
        <dbReference type="SAM" id="Phobius"/>
    </source>
</evidence>
<dbReference type="InterPro" id="IPR007577">
    <property type="entry name" value="GlycoTrfase_DXD_sugar-bd_CS"/>
</dbReference>
<comment type="caution">
    <text evidence="4">The sequence shown here is derived from an EMBL/GenBank/DDBJ whole genome shotgun (WGS) entry which is preliminary data.</text>
</comment>
<dbReference type="EMBL" id="JAPQKO010000002">
    <property type="protein sequence ID" value="KAJ5179210.1"/>
    <property type="molecule type" value="Genomic_DNA"/>
</dbReference>
<reference evidence="4" key="2">
    <citation type="journal article" date="2023" name="IMA Fungus">
        <title>Comparative genomic study of the Penicillium genus elucidates a diverse pangenome and 15 lateral gene transfer events.</title>
        <authorList>
            <person name="Petersen C."/>
            <person name="Sorensen T."/>
            <person name="Nielsen M.R."/>
            <person name="Sondergaard T.E."/>
            <person name="Sorensen J.L."/>
            <person name="Fitzpatrick D.A."/>
            <person name="Frisvad J.C."/>
            <person name="Nielsen K.L."/>
        </authorList>
    </citation>
    <scope>NUCLEOTIDE SEQUENCE</scope>
    <source>
        <strain evidence="4">IBT 21917</strain>
    </source>
</reference>
<proteinExistence type="inferred from homology"/>
<organism evidence="4 5">
    <name type="scientific">Penicillium capsulatum</name>
    <dbReference type="NCBI Taxonomy" id="69766"/>
    <lineage>
        <taxon>Eukaryota</taxon>
        <taxon>Fungi</taxon>
        <taxon>Dikarya</taxon>
        <taxon>Ascomycota</taxon>
        <taxon>Pezizomycotina</taxon>
        <taxon>Eurotiomycetes</taxon>
        <taxon>Eurotiomycetidae</taxon>
        <taxon>Eurotiales</taxon>
        <taxon>Aspergillaceae</taxon>
        <taxon>Penicillium</taxon>
    </lineage>
</organism>
<dbReference type="Pfam" id="PF04488">
    <property type="entry name" value="Gly_transf_sug"/>
    <property type="match status" value="1"/>
</dbReference>
<comment type="similarity">
    <text evidence="1">Belongs to the glycosyltransferase 32 family.</text>
</comment>
<dbReference type="InterPro" id="IPR029044">
    <property type="entry name" value="Nucleotide-diphossugar_trans"/>
</dbReference>
<protein>
    <recommendedName>
        <fullName evidence="6">Initiation-specific alpha-1,6-mannosyltransferase</fullName>
    </recommendedName>
</protein>
<dbReference type="AlphaFoldDB" id="A0A9W9III2"/>
<evidence type="ECO:0000313" key="5">
    <source>
        <dbReference type="Proteomes" id="UP001146351"/>
    </source>
</evidence>
<evidence type="ECO:0000256" key="1">
    <source>
        <dbReference type="ARBA" id="ARBA00009003"/>
    </source>
</evidence>
<dbReference type="PANTHER" id="PTHR31834">
    <property type="entry name" value="INITIATION-SPECIFIC ALPHA-1,6-MANNOSYLTRANSFERASE"/>
    <property type="match status" value="1"/>
</dbReference>
<evidence type="ECO:0000313" key="4">
    <source>
        <dbReference type="EMBL" id="KAJ5179210.1"/>
    </source>
</evidence>
<feature type="region of interest" description="Disordered" evidence="2">
    <location>
        <begin position="345"/>
        <end position="372"/>
    </location>
</feature>
<dbReference type="Proteomes" id="UP001146351">
    <property type="component" value="Unassembled WGS sequence"/>
</dbReference>
<keyword evidence="3" id="KW-0812">Transmembrane</keyword>